<gene>
    <name evidence="6" type="ORF">CQA57_04235</name>
</gene>
<keyword evidence="7" id="KW-1185">Reference proteome</keyword>
<sequence>MDKIAIIGLGYVGLPLAIEFGKKYPTIGFDINKQRIQSLKESKDFNNEIKDFSESSMLCFTSEQEDLREANIYIITVPTPVDSYKKPDISLLLEATKCVGKFLQKDDIVIYESTTYPTCTKKECVPLLEKTSNLVFNKDFFVGYSPERINPGDKNHTLTNITKITSGSTEKSAQKIDMLYKSIIKNTYLAPSIEVAEAAKAIENAQRDLNIAFVNELSIIFDRLGIETQEVLKAAQTKWNFLSFTPGLVGGHCISVDPYYLTHISNEYGYHPKVISSGRFINDMMPSFIVQKIIKLLAKHQINPIGAKIAIFGASFKENCKDIRNAKVFEVLKELQEYGCIVKIFDSLVDSDEVFKTYHIHLSKLEELQDLFDVCLVAIAHDYFLDFNYEKILQPHGFIFDLKGFLPKQTKKVYKL</sequence>
<dbReference type="PIRSF" id="PIRSF500136">
    <property type="entry name" value="UDP_ManNAc_DH"/>
    <property type="match status" value="1"/>
</dbReference>
<dbReference type="InterPro" id="IPR036291">
    <property type="entry name" value="NAD(P)-bd_dom_sf"/>
</dbReference>
<dbReference type="InterPro" id="IPR014026">
    <property type="entry name" value="UDP-Glc/GDP-Man_DH_dimer"/>
</dbReference>
<evidence type="ECO:0000313" key="7">
    <source>
        <dbReference type="Proteomes" id="UP000256695"/>
    </source>
</evidence>
<dbReference type="NCBIfam" id="TIGR03026">
    <property type="entry name" value="NDP-sugDHase"/>
    <property type="match status" value="1"/>
</dbReference>
<dbReference type="InterPro" id="IPR028359">
    <property type="entry name" value="UDP_ManNAc/GlcNAc_DH"/>
</dbReference>
<dbReference type="OrthoDB" id="9803238at2"/>
<dbReference type="SUPFAM" id="SSF48179">
    <property type="entry name" value="6-phosphogluconate dehydrogenase C-terminal domain-like"/>
    <property type="match status" value="1"/>
</dbReference>
<dbReference type="RefSeq" id="WP_115578989.1">
    <property type="nucleotide sequence ID" value="NZ_NXLX01000008.1"/>
</dbReference>
<dbReference type="GO" id="GO:0016628">
    <property type="term" value="F:oxidoreductase activity, acting on the CH-CH group of donors, NAD or NADP as acceptor"/>
    <property type="evidence" value="ECO:0007669"/>
    <property type="project" value="InterPro"/>
</dbReference>
<organism evidence="6 7">
    <name type="scientific">Helicobacter anseris</name>
    <dbReference type="NCBI Taxonomy" id="375926"/>
    <lineage>
        <taxon>Bacteria</taxon>
        <taxon>Pseudomonadati</taxon>
        <taxon>Campylobacterota</taxon>
        <taxon>Epsilonproteobacteria</taxon>
        <taxon>Campylobacterales</taxon>
        <taxon>Helicobacteraceae</taxon>
        <taxon>Helicobacter</taxon>
    </lineage>
</organism>
<dbReference type="PANTHER" id="PTHR43491:SF2">
    <property type="entry name" value="UDP-N-ACETYL-D-MANNOSAMINE DEHYDROGENASE"/>
    <property type="match status" value="1"/>
</dbReference>
<dbReference type="Proteomes" id="UP000256695">
    <property type="component" value="Unassembled WGS sequence"/>
</dbReference>
<dbReference type="InterPro" id="IPR036220">
    <property type="entry name" value="UDP-Glc/GDP-Man_DH_C_sf"/>
</dbReference>
<dbReference type="PANTHER" id="PTHR43491">
    <property type="entry name" value="UDP-N-ACETYL-D-MANNOSAMINE DEHYDROGENASE"/>
    <property type="match status" value="1"/>
</dbReference>
<evidence type="ECO:0000256" key="4">
    <source>
        <dbReference type="PIRNR" id="PIRNR000124"/>
    </source>
</evidence>
<feature type="domain" description="UDP-glucose/GDP-mannose dehydrogenase C-terminal" evidence="5">
    <location>
        <begin position="310"/>
        <end position="408"/>
    </location>
</feature>
<dbReference type="Pfam" id="PF03720">
    <property type="entry name" value="UDPG_MGDP_dh_C"/>
    <property type="match status" value="1"/>
</dbReference>
<evidence type="ECO:0000313" key="6">
    <source>
        <dbReference type="EMBL" id="RDU73881.1"/>
    </source>
</evidence>
<dbReference type="SUPFAM" id="SSF52413">
    <property type="entry name" value="UDP-glucose/GDP-mannose dehydrogenase C-terminal domain"/>
    <property type="match status" value="1"/>
</dbReference>
<dbReference type="PIRSF" id="PIRSF000124">
    <property type="entry name" value="UDPglc_GDPman_dh"/>
    <property type="match status" value="1"/>
</dbReference>
<reference evidence="6 7" key="1">
    <citation type="submission" date="2018-04" db="EMBL/GenBank/DDBJ databases">
        <title>Novel Campyloabacter and Helicobacter Species and Strains.</title>
        <authorList>
            <person name="Mannion A.J."/>
            <person name="Shen Z."/>
            <person name="Fox J.G."/>
        </authorList>
    </citation>
    <scope>NUCLEOTIDE SEQUENCE [LARGE SCALE GENOMIC DNA]</scope>
    <source>
        <strain evidence="6 7">MIT 04-9362</strain>
    </source>
</reference>
<dbReference type="GO" id="GO:0051287">
    <property type="term" value="F:NAD binding"/>
    <property type="evidence" value="ECO:0007669"/>
    <property type="project" value="InterPro"/>
</dbReference>
<comment type="similarity">
    <text evidence="1 4">Belongs to the UDP-glucose/GDP-mannose dehydrogenase family.</text>
</comment>
<name>A0A3D8JAF3_9HELI</name>
<evidence type="ECO:0000256" key="2">
    <source>
        <dbReference type="ARBA" id="ARBA00023002"/>
    </source>
</evidence>
<dbReference type="InterPro" id="IPR017476">
    <property type="entry name" value="UDP-Glc/GDP-Man"/>
</dbReference>
<dbReference type="InterPro" id="IPR008927">
    <property type="entry name" value="6-PGluconate_DH-like_C_sf"/>
</dbReference>
<dbReference type="SMART" id="SM00984">
    <property type="entry name" value="UDPG_MGDP_dh_C"/>
    <property type="match status" value="1"/>
</dbReference>
<keyword evidence="2" id="KW-0560">Oxidoreductase</keyword>
<dbReference type="GO" id="GO:0000271">
    <property type="term" value="P:polysaccharide biosynthetic process"/>
    <property type="evidence" value="ECO:0007669"/>
    <property type="project" value="InterPro"/>
</dbReference>
<dbReference type="Pfam" id="PF03721">
    <property type="entry name" value="UDPG_MGDP_dh_N"/>
    <property type="match status" value="1"/>
</dbReference>
<dbReference type="GO" id="GO:0016616">
    <property type="term" value="F:oxidoreductase activity, acting on the CH-OH group of donors, NAD or NADP as acceptor"/>
    <property type="evidence" value="ECO:0007669"/>
    <property type="project" value="InterPro"/>
</dbReference>
<comment type="caution">
    <text evidence="6">The sequence shown here is derived from an EMBL/GenBank/DDBJ whole genome shotgun (WGS) entry which is preliminary data.</text>
</comment>
<dbReference type="Pfam" id="PF00984">
    <property type="entry name" value="UDPG_MGDP_dh"/>
    <property type="match status" value="1"/>
</dbReference>
<protein>
    <submittedName>
        <fullName evidence="6">Vi polysaccharide biosynthesis protein VipA/TviB</fullName>
    </submittedName>
</protein>
<proteinExistence type="inferred from homology"/>
<evidence type="ECO:0000259" key="5">
    <source>
        <dbReference type="SMART" id="SM00984"/>
    </source>
</evidence>
<evidence type="ECO:0000256" key="3">
    <source>
        <dbReference type="ARBA" id="ARBA00023027"/>
    </source>
</evidence>
<dbReference type="SUPFAM" id="SSF51735">
    <property type="entry name" value="NAD(P)-binding Rossmann-fold domains"/>
    <property type="match status" value="1"/>
</dbReference>
<dbReference type="EMBL" id="NXLX01000008">
    <property type="protein sequence ID" value="RDU73881.1"/>
    <property type="molecule type" value="Genomic_DNA"/>
</dbReference>
<accession>A0A3D8JAF3</accession>
<dbReference type="Gene3D" id="3.40.50.720">
    <property type="entry name" value="NAD(P)-binding Rossmann-like Domain"/>
    <property type="match status" value="2"/>
</dbReference>
<dbReference type="InterPro" id="IPR014027">
    <property type="entry name" value="UDP-Glc/GDP-Man_DH_C"/>
</dbReference>
<evidence type="ECO:0000256" key="1">
    <source>
        <dbReference type="ARBA" id="ARBA00006601"/>
    </source>
</evidence>
<dbReference type="AlphaFoldDB" id="A0A3D8JAF3"/>
<dbReference type="InterPro" id="IPR001732">
    <property type="entry name" value="UDP-Glc/GDP-Man_DH_N"/>
</dbReference>
<keyword evidence="3" id="KW-0520">NAD</keyword>